<dbReference type="AlphaFoldDB" id="A0ABD3T3B9"/>
<evidence type="ECO:0000256" key="1">
    <source>
        <dbReference type="SAM" id="MobiDB-lite"/>
    </source>
</evidence>
<reference evidence="2 3" key="1">
    <citation type="submission" date="2024-12" db="EMBL/GenBank/DDBJ databases">
        <title>The unique morphological basis and parallel evolutionary history of personate flowers in Penstemon.</title>
        <authorList>
            <person name="Depatie T.H."/>
            <person name="Wessinger C.A."/>
        </authorList>
    </citation>
    <scope>NUCLEOTIDE SEQUENCE [LARGE SCALE GENOMIC DNA]</scope>
    <source>
        <strain evidence="2">WTNN_2</strain>
        <tissue evidence="2">Leaf</tissue>
    </source>
</reference>
<evidence type="ECO:0000313" key="2">
    <source>
        <dbReference type="EMBL" id="KAL3831121.1"/>
    </source>
</evidence>
<evidence type="ECO:0000313" key="3">
    <source>
        <dbReference type="Proteomes" id="UP001634393"/>
    </source>
</evidence>
<feature type="compositionally biased region" description="Gly residues" evidence="1">
    <location>
        <begin position="61"/>
        <end position="75"/>
    </location>
</feature>
<name>A0ABD3T3B9_9LAMI</name>
<feature type="region of interest" description="Disordered" evidence="1">
    <location>
        <begin position="61"/>
        <end position="94"/>
    </location>
</feature>
<dbReference type="Proteomes" id="UP001634393">
    <property type="component" value="Unassembled WGS sequence"/>
</dbReference>
<protein>
    <submittedName>
        <fullName evidence="2">Uncharacterized protein</fullName>
    </submittedName>
</protein>
<gene>
    <name evidence="2" type="ORF">ACJIZ3_019923</name>
</gene>
<proteinExistence type="predicted"/>
<keyword evidence="3" id="KW-1185">Reference proteome</keyword>
<organism evidence="2 3">
    <name type="scientific">Penstemon smallii</name>
    <dbReference type="NCBI Taxonomy" id="265156"/>
    <lineage>
        <taxon>Eukaryota</taxon>
        <taxon>Viridiplantae</taxon>
        <taxon>Streptophyta</taxon>
        <taxon>Embryophyta</taxon>
        <taxon>Tracheophyta</taxon>
        <taxon>Spermatophyta</taxon>
        <taxon>Magnoliopsida</taxon>
        <taxon>eudicotyledons</taxon>
        <taxon>Gunneridae</taxon>
        <taxon>Pentapetalae</taxon>
        <taxon>asterids</taxon>
        <taxon>lamiids</taxon>
        <taxon>Lamiales</taxon>
        <taxon>Plantaginaceae</taxon>
        <taxon>Cheloneae</taxon>
        <taxon>Penstemon</taxon>
    </lineage>
</organism>
<sequence>MKNGPIIVTSESKTMRRHSLRVEGVRKISLRIMVSKEGDGVAELGGDGLGKGGLGSCARKQGGGAVLSGRGGGAGGRKKKRSAAGEDMENEEEF</sequence>
<comment type="caution">
    <text evidence="2">The sequence shown here is derived from an EMBL/GenBank/DDBJ whole genome shotgun (WGS) entry which is preliminary data.</text>
</comment>
<accession>A0ABD3T3B9</accession>
<dbReference type="EMBL" id="JBJXBP010000005">
    <property type="protein sequence ID" value="KAL3831121.1"/>
    <property type="molecule type" value="Genomic_DNA"/>
</dbReference>